<reference evidence="1 2" key="1">
    <citation type="submission" date="2023-10" db="EMBL/GenBank/DDBJ databases">
        <title>Eight complete genome sequences of bacteria isolated from laboratory stock of Giant Kelp gametophytes.</title>
        <authorList>
            <person name="Tolentino B."/>
            <person name="Nuzhdin S."/>
        </authorList>
    </citation>
    <scope>NUCLEOTIDE SEQUENCE [LARGE SCALE GENOMIC DNA]</scope>
    <source>
        <strain evidence="1 2">LC.270.F.C4</strain>
    </source>
</reference>
<dbReference type="RefSeq" id="WP_317386021.1">
    <property type="nucleotide sequence ID" value="NZ_CP136704.1"/>
</dbReference>
<evidence type="ECO:0000313" key="1">
    <source>
        <dbReference type="EMBL" id="WOI33999.1"/>
    </source>
</evidence>
<sequence>MKRYVGIDVAQKEFALCIVDDAGSSQGFVSAGKPGAVELAQSQCSKPS</sequence>
<proteinExistence type="predicted"/>
<protein>
    <recommendedName>
        <fullName evidence="3">Transposase</fullName>
    </recommendedName>
</protein>
<gene>
    <name evidence="1" type="ORF">R1T40_04455</name>
</gene>
<accession>A0ABZ0HJ17</accession>
<dbReference type="Proteomes" id="UP001302666">
    <property type="component" value="Chromosome"/>
</dbReference>
<name>A0ABZ0HJ17_TRISK</name>
<evidence type="ECO:0008006" key="3">
    <source>
        <dbReference type="Google" id="ProtNLM"/>
    </source>
</evidence>
<dbReference type="EMBL" id="CP136704">
    <property type="protein sequence ID" value="WOI33999.1"/>
    <property type="molecule type" value="Genomic_DNA"/>
</dbReference>
<evidence type="ECO:0000313" key="2">
    <source>
        <dbReference type="Proteomes" id="UP001302666"/>
    </source>
</evidence>
<keyword evidence="2" id="KW-1185">Reference proteome</keyword>
<organism evidence="1 2">
    <name type="scientific">Tritonibacter scottomollicae</name>
    <name type="common">Epibacterium scottomollicae</name>
    <dbReference type="NCBI Taxonomy" id="483013"/>
    <lineage>
        <taxon>Bacteria</taxon>
        <taxon>Pseudomonadati</taxon>
        <taxon>Pseudomonadota</taxon>
        <taxon>Alphaproteobacteria</taxon>
        <taxon>Rhodobacterales</taxon>
        <taxon>Paracoccaceae</taxon>
        <taxon>Tritonibacter</taxon>
    </lineage>
</organism>